<feature type="transmembrane region" description="Helical" evidence="1">
    <location>
        <begin position="91"/>
        <end position="110"/>
    </location>
</feature>
<feature type="transmembrane region" description="Helical" evidence="1">
    <location>
        <begin position="313"/>
        <end position="332"/>
    </location>
</feature>
<keyword evidence="1" id="KW-0812">Transmembrane</keyword>
<feature type="transmembrane region" description="Helical" evidence="1">
    <location>
        <begin position="344"/>
        <end position="376"/>
    </location>
</feature>
<feature type="transmembrane region" description="Helical" evidence="1">
    <location>
        <begin position="12"/>
        <end position="31"/>
    </location>
</feature>
<feature type="transmembrane region" description="Helical" evidence="1">
    <location>
        <begin position="161"/>
        <end position="180"/>
    </location>
</feature>
<feature type="transmembrane region" description="Helical" evidence="1">
    <location>
        <begin position="283"/>
        <end position="307"/>
    </location>
</feature>
<feature type="transmembrane region" description="Helical" evidence="1">
    <location>
        <begin position="538"/>
        <end position="556"/>
    </location>
</feature>
<feature type="transmembrane region" description="Helical" evidence="1">
    <location>
        <begin position="253"/>
        <end position="271"/>
    </location>
</feature>
<dbReference type="RefSeq" id="WP_308728090.1">
    <property type="nucleotide sequence ID" value="NZ_JAJEQF010000013.1"/>
</dbReference>
<comment type="caution">
    <text evidence="2">The sequence shown here is derived from an EMBL/GenBank/DDBJ whole genome shotgun (WGS) entry which is preliminary data.</text>
</comment>
<organism evidence="2 3">
    <name type="scientific">Gallintestinimicrobium propionicum</name>
    <dbReference type="NCBI Taxonomy" id="2981770"/>
    <lineage>
        <taxon>Bacteria</taxon>
        <taxon>Bacillati</taxon>
        <taxon>Bacillota</taxon>
        <taxon>Clostridia</taxon>
        <taxon>Lachnospirales</taxon>
        <taxon>Lachnospiraceae</taxon>
        <taxon>Gallintestinimicrobium</taxon>
    </lineage>
</organism>
<proteinExistence type="predicted"/>
<dbReference type="AlphaFoldDB" id="A0AAE3DME4"/>
<feature type="transmembrane region" description="Helical" evidence="1">
    <location>
        <begin position="415"/>
        <end position="436"/>
    </location>
</feature>
<feature type="transmembrane region" description="Helical" evidence="1">
    <location>
        <begin position="382"/>
        <end position="403"/>
    </location>
</feature>
<protein>
    <submittedName>
        <fullName evidence="2">Uncharacterized protein</fullName>
    </submittedName>
</protein>
<evidence type="ECO:0000256" key="1">
    <source>
        <dbReference type="SAM" id="Phobius"/>
    </source>
</evidence>
<dbReference type="EMBL" id="JAJEQF010000013">
    <property type="protein sequence ID" value="MCC2167389.1"/>
    <property type="molecule type" value="Genomic_DNA"/>
</dbReference>
<feature type="transmembrane region" description="Helical" evidence="1">
    <location>
        <begin position="130"/>
        <end position="149"/>
    </location>
</feature>
<feature type="transmembrane region" description="Helical" evidence="1">
    <location>
        <begin position="502"/>
        <end position="518"/>
    </location>
</feature>
<dbReference type="Proteomes" id="UP001199355">
    <property type="component" value="Unassembled WGS sequence"/>
</dbReference>
<reference evidence="2 3" key="1">
    <citation type="submission" date="2021-10" db="EMBL/GenBank/DDBJ databases">
        <title>Anaerobic single-cell dispensing facilitates the cultivation of human gut bacteria.</title>
        <authorList>
            <person name="Afrizal A."/>
        </authorList>
    </citation>
    <scope>NUCLEOTIDE SEQUENCE [LARGE SCALE GENOMIC DNA]</scope>
    <source>
        <strain evidence="2 3">CLA-AA-H244</strain>
    </source>
</reference>
<keyword evidence="1" id="KW-0472">Membrane</keyword>
<evidence type="ECO:0000313" key="3">
    <source>
        <dbReference type="Proteomes" id="UP001199355"/>
    </source>
</evidence>
<name>A0AAE3DME4_9FIRM</name>
<feature type="transmembrane region" description="Helical" evidence="1">
    <location>
        <begin position="442"/>
        <end position="459"/>
    </location>
</feature>
<feature type="transmembrane region" description="Helical" evidence="1">
    <location>
        <begin position="471"/>
        <end position="490"/>
    </location>
</feature>
<gene>
    <name evidence="2" type="ORF">LKD45_06715</name>
</gene>
<keyword evidence="3" id="KW-1185">Reference proteome</keyword>
<feature type="transmembrane region" description="Helical" evidence="1">
    <location>
        <begin position="58"/>
        <end position="79"/>
    </location>
</feature>
<accession>A0AAE3DME4</accession>
<sequence>MNLEKRTVRNKVWWIAGAILLPLLLFLALGAQDQVVSYSAFKVPAVSAYYFIYYAEKWFGVFHLFLTAAAILVAIVIAVRISDRSIYESALLRIFLETASVWLCYLAVVVRIGDMKSVNSVRVFLQILTTLWWIAVVMDGTGWICGHVLKKETVEKKDDWKWLFSVLLVVLFITWLMLAWSGKYVYPQGDDFEYGANSHLAWVHGKGVLGAFGGACKTVVDAFGSWQGTFSSIFLMALQPGIWGEQYYHLTPALLSGLLSIAVLIFSYQFFHTLFGAGKKEAGILGCLLAILALQLAPAKVSAFYWWNGGIHYTGAFSFLLLFMAFLIHEIVRKEKRVLYSVLAAWMAVMVGGGNLVTALIGNVVTGYVILILLWIERKDLLKYLALPGGAMLVAFCINVVAPGNWIRQGKSGEIVSYGVIGSILKSFVLCIQDIAGDWTGIFWVFLILMALPVLWAIAAKTEFGFPLPGVITLAGYCFLSAMYAPQLFALGQWGTGRIENIMYDMFLILTVVLEFYWIGWIQKKQKLCWNADSHLKWYGFCTGMTVLCFLLVSLASPKEITSAAIVNAVRSGEAQAYADAIKQNIETIKNSDEALILIQEPPKTPELFTTDEIETWRFGTAEYYGKNKIRYYEELDK</sequence>
<keyword evidence="1" id="KW-1133">Transmembrane helix</keyword>
<evidence type="ECO:0000313" key="2">
    <source>
        <dbReference type="EMBL" id="MCC2167389.1"/>
    </source>
</evidence>